<sequence length="214" mass="23501">MGQPTQELERFVRDALAAGATRAQVEAALASAGWSPEQARVALSGYAEIEFPVPVPRPRPQLSAREAFEYLLLFATLYLTAWHLGSLLFDLVNHALPDAADPAYRLQASGQSMRWSVATLLVAFPLFAWLARHIGRDVARHPVKRLSPVRRWLTYLTLFVAAGVLVGDVIVLVYNVLGGEASLRFVLKVAVVAVIAGTVFGYYLSDLRREEVAS</sequence>
<evidence type="ECO:0000256" key="1">
    <source>
        <dbReference type="SAM" id="Phobius"/>
    </source>
</evidence>
<evidence type="ECO:0000313" key="4">
    <source>
        <dbReference type="Proteomes" id="UP001156831"/>
    </source>
</evidence>
<proteinExistence type="predicted"/>
<feature type="transmembrane region" description="Helical" evidence="1">
    <location>
        <begin position="152"/>
        <end position="173"/>
    </location>
</feature>
<dbReference type="RefSeq" id="WP_280601956.1">
    <property type="nucleotide sequence ID" value="NZ_JARXRN010000025.1"/>
</dbReference>
<dbReference type="EMBL" id="JARXRN010000025">
    <property type="protein sequence ID" value="MDH5831018.1"/>
    <property type="molecule type" value="Genomic_DNA"/>
</dbReference>
<feature type="domain" description="DUF5671" evidence="2">
    <location>
        <begin position="66"/>
        <end position="202"/>
    </location>
</feature>
<feature type="transmembrane region" description="Helical" evidence="1">
    <location>
        <begin position="112"/>
        <end position="131"/>
    </location>
</feature>
<name>A0ABT6JK23_9GAMM</name>
<keyword evidence="1" id="KW-0812">Transmembrane</keyword>
<feature type="transmembrane region" description="Helical" evidence="1">
    <location>
        <begin position="67"/>
        <end position="92"/>
    </location>
</feature>
<dbReference type="InterPro" id="IPR043728">
    <property type="entry name" value="DUF5671"/>
</dbReference>
<accession>A0ABT6JK23</accession>
<comment type="caution">
    <text evidence="3">The sequence shown here is derived from an EMBL/GenBank/DDBJ whole genome shotgun (WGS) entry which is preliminary data.</text>
</comment>
<keyword evidence="1" id="KW-0472">Membrane</keyword>
<keyword evidence="4" id="KW-1185">Reference proteome</keyword>
<keyword evidence="1" id="KW-1133">Transmembrane helix</keyword>
<gene>
    <name evidence="3" type="ORF">QFW80_10875</name>
</gene>
<reference evidence="3 4" key="1">
    <citation type="submission" date="2023-04" db="EMBL/GenBank/DDBJ databases">
        <title>Luteimonas sp. M1R5S18.</title>
        <authorList>
            <person name="Sun J.-Q."/>
        </authorList>
    </citation>
    <scope>NUCLEOTIDE SEQUENCE [LARGE SCALE GENOMIC DNA]</scope>
    <source>
        <strain evidence="3 4">M1R5S18</strain>
    </source>
</reference>
<evidence type="ECO:0000259" key="2">
    <source>
        <dbReference type="Pfam" id="PF18920"/>
    </source>
</evidence>
<protein>
    <submittedName>
        <fullName evidence="3">DUF5671 domain-containing protein</fullName>
    </submittedName>
</protein>
<feature type="transmembrane region" description="Helical" evidence="1">
    <location>
        <begin position="185"/>
        <end position="204"/>
    </location>
</feature>
<dbReference type="Pfam" id="PF18920">
    <property type="entry name" value="DUF5671"/>
    <property type="match status" value="1"/>
</dbReference>
<evidence type="ECO:0000313" key="3">
    <source>
        <dbReference type="EMBL" id="MDH5831018.1"/>
    </source>
</evidence>
<organism evidence="3 4">
    <name type="scientific">Luteimonas rhizosphaericola</name>
    <dbReference type="NCBI Taxonomy" id="3042024"/>
    <lineage>
        <taxon>Bacteria</taxon>
        <taxon>Pseudomonadati</taxon>
        <taxon>Pseudomonadota</taxon>
        <taxon>Gammaproteobacteria</taxon>
        <taxon>Lysobacterales</taxon>
        <taxon>Lysobacteraceae</taxon>
        <taxon>Luteimonas</taxon>
    </lineage>
</organism>
<dbReference type="Proteomes" id="UP001156831">
    <property type="component" value="Unassembled WGS sequence"/>
</dbReference>